<keyword evidence="2" id="KW-0812">Transmembrane</keyword>
<evidence type="ECO:0000313" key="4">
    <source>
        <dbReference type="EMBL" id="MBD8506570.1"/>
    </source>
</evidence>
<sequence>MGDSPDRRPEVRIGHAERQAALDALNEHFSAGRLTLHEFDERTARAIAAITRAELEPLFQDLPALGTASTAPAVPGQQQQSTPLRQRIPRDTIMALTPFVTLALFIIVDFPNDWLLFLLIPVMGIVLYAGDEDDDKDSGKPGDTRG</sequence>
<name>A0A927PKZ4_9ACTN</name>
<keyword evidence="2" id="KW-1133">Transmembrane helix</keyword>
<evidence type="ECO:0000313" key="5">
    <source>
        <dbReference type="Proteomes" id="UP000642993"/>
    </source>
</evidence>
<feature type="domain" description="DUF1707" evidence="3">
    <location>
        <begin position="11"/>
        <end position="63"/>
    </location>
</feature>
<protein>
    <submittedName>
        <fullName evidence="4">DUF1707 domain-containing protein</fullName>
    </submittedName>
</protein>
<proteinExistence type="predicted"/>
<keyword evidence="5" id="KW-1185">Reference proteome</keyword>
<dbReference type="InterPro" id="IPR012551">
    <property type="entry name" value="DUF1707_SHOCT-like"/>
</dbReference>
<evidence type="ECO:0000259" key="3">
    <source>
        <dbReference type="Pfam" id="PF08044"/>
    </source>
</evidence>
<reference evidence="4" key="1">
    <citation type="submission" date="2020-09" db="EMBL/GenBank/DDBJ databases">
        <title>Hoyosella lacisalsi sp. nov., a halotolerant actinobacterium isolated from soil of Lake Gudzhirganskoe.</title>
        <authorList>
            <person name="Yang Q."/>
            <person name="Guo P.Y."/>
            <person name="Liu S.W."/>
            <person name="Li F.N."/>
            <person name="Sun C.H."/>
        </authorList>
    </citation>
    <scope>NUCLEOTIDE SEQUENCE</scope>
    <source>
        <strain evidence="4">G463</strain>
    </source>
</reference>
<dbReference type="Proteomes" id="UP000642993">
    <property type="component" value="Unassembled WGS sequence"/>
</dbReference>
<dbReference type="RefSeq" id="WP_192039029.1">
    <property type="nucleotide sequence ID" value="NZ_JACYWE010000004.1"/>
</dbReference>
<dbReference type="EMBL" id="JACYWE010000004">
    <property type="protein sequence ID" value="MBD8506570.1"/>
    <property type="molecule type" value="Genomic_DNA"/>
</dbReference>
<keyword evidence="2" id="KW-0472">Membrane</keyword>
<evidence type="ECO:0000256" key="1">
    <source>
        <dbReference type="SAM" id="MobiDB-lite"/>
    </source>
</evidence>
<dbReference type="Pfam" id="PF08044">
    <property type="entry name" value="DUF1707"/>
    <property type="match status" value="1"/>
</dbReference>
<organism evidence="4 5">
    <name type="scientific">Lolliginicoccus lacisalsi</name>
    <dbReference type="NCBI Taxonomy" id="2742202"/>
    <lineage>
        <taxon>Bacteria</taxon>
        <taxon>Bacillati</taxon>
        <taxon>Actinomycetota</taxon>
        <taxon>Actinomycetes</taxon>
        <taxon>Mycobacteriales</taxon>
        <taxon>Hoyosellaceae</taxon>
        <taxon>Lolliginicoccus</taxon>
    </lineage>
</organism>
<comment type="caution">
    <text evidence="4">The sequence shown here is derived from an EMBL/GenBank/DDBJ whole genome shotgun (WGS) entry which is preliminary data.</text>
</comment>
<feature type="transmembrane region" description="Helical" evidence="2">
    <location>
        <begin position="114"/>
        <end position="130"/>
    </location>
</feature>
<feature type="region of interest" description="Disordered" evidence="1">
    <location>
        <begin position="66"/>
        <end position="86"/>
    </location>
</feature>
<gene>
    <name evidence="4" type="ORF">HT102_08735</name>
</gene>
<accession>A0A927PKZ4</accession>
<dbReference type="AlphaFoldDB" id="A0A927PKZ4"/>
<feature type="transmembrane region" description="Helical" evidence="2">
    <location>
        <begin position="92"/>
        <end position="108"/>
    </location>
</feature>
<evidence type="ECO:0000256" key="2">
    <source>
        <dbReference type="SAM" id="Phobius"/>
    </source>
</evidence>